<reference evidence="1 2" key="1">
    <citation type="submission" date="2018-06" db="EMBL/GenBank/DDBJ databases">
        <title>Comparative genomics reveals the genomic features of Rhizophagus irregularis, R. cerebriforme, R. diaphanum and Gigaspora rosea, and their symbiotic lifestyle signature.</title>
        <authorList>
            <person name="Morin E."/>
            <person name="San Clemente H."/>
            <person name="Chen E.C.H."/>
            <person name="De La Providencia I."/>
            <person name="Hainaut M."/>
            <person name="Kuo A."/>
            <person name="Kohler A."/>
            <person name="Murat C."/>
            <person name="Tang N."/>
            <person name="Roy S."/>
            <person name="Loubradou J."/>
            <person name="Henrissat B."/>
            <person name="Grigoriev I.V."/>
            <person name="Corradi N."/>
            <person name="Roux C."/>
            <person name="Martin F.M."/>
        </authorList>
    </citation>
    <scope>NUCLEOTIDE SEQUENCE [LARGE SCALE GENOMIC DNA]</scope>
    <source>
        <strain evidence="1 2">DAOM 194757</strain>
    </source>
</reference>
<dbReference type="Proteomes" id="UP000266673">
    <property type="component" value="Unassembled WGS sequence"/>
</dbReference>
<protein>
    <submittedName>
        <fullName evidence="1">Uncharacterized protein</fullName>
    </submittedName>
</protein>
<dbReference type="Gene3D" id="1.20.930.20">
    <property type="entry name" value="Adaptor protein Cbl, N-terminal domain"/>
    <property type="match status" value="1"/>
</dbReference>
<organism evidence="1 2">
    <name type="scientific">Gigaspora rosea</name>
    <dbReference type="NCBI Taxonomy" id="44941"/>
    <lineage>
        <taxon>Eukaryota</taxon>
        <taxon>Fungi</taxon>
        <taxon>Fungi incertae sedis</taxon>
        <taxon>Mucoromycota</taxon>
        <taxon>Glomeromycotina</taxon>
        <taxon>Glomeromycetes</taxon>
        <taxon>Diversisporales</taxon>
        <taxon>Gigasporaceae</taxon>
        <taxon>Gigaspora</taxon>
    </lineage>
</organism>
<dbReference type="OrthoDB" id="2438960at2759"/>
<dbReference type="EMBL" id="QKWP01003155">
    <property type="protein sequence ID" value="RIB01385.1"/>
    <property type="molecule type" value="Genomic_DNA"/>
</dbReference>
<keyword evidence="2" id="KW-1185">Reference proteome</keyword>
<name>A0A397TTC4_9GLOM</name>
<dbReference type="InterPro" id="IPR036537">
    <property type="entry name" value="Adaptor_Cbl_N_dom_sf"/>
</dbReference>
<evidence type="ECO:0000313" key="2">
    <source>
        <dbReference type="Proteomes" id="UP000266673"/>
    </source>
</evidence>
<dbReference type="InterPro" id="IPR059179">
    <property type="entry name" value="MLKL-like_MCAfunc"/>
</dbReference>
<sequence length="162" mass="18478">MTAKTEEETASCIKSGLIEIIEEAVNKISKSTIDRIVSAEAAIKFLKIQKIKHKEKSQNLQYQELSCKFQTLLTEIKVFAEKVLQSRGIKPILNATSIRKRFAELMEEYDSCMRDLKFTMIVDDNILRDDLVDAVKATSRNHKLQQLDFQQKSRALVVAGTN</sequence>
<proteinExistence type="predicted"/>
<accession>A0A397TTC4</accession>
<comment type="caution">
    <text evidence="1">The sequence shown here is derived from an EMBL/GenBank/DDBJ whole genome shotgun (WGS) entry which is preliminary data.</text>
</comment>
<evidence type="ECO:0000313" key="1">
    <source>
        <dbReference type="EMBL" id="RIB01385.1"/>
    </source>
</evidence>
<dbReference type="STRING" id="44941.A0A397TTC4"/>
<gene>
    <name evidence="1" type="ORF">C2G38_2231015</name>
</gene>
<dbReference type="CDD" id="cd21037">
    <property type="entry name" value="MLKL_NTD"/>
    <property type="match status" value="1"/>
</dbReference>
<dbReference type="AlphaFoldDB" id="A0A397TTC4"/>
<dbReference type="GO" id="GO:0007166">
    <property type="term" value="P:cell surface receptor signaling pathway"/>
    <property type="evidence" value="ECO:0007669"/>
    <property type="project" value="InterPro"/>
</dbReference>